<organism evidence="1">
    <name type="scientific">Siphoviridae sp. ctedO8</name>
    <dbReference type="NCBI Taxonomy" id="2827907"/>
    <lineage>
        <taxon>Viruses</taxon>
        <taxon>Duplodnaviria</taxon>
        <taxon>Heunggongvirae</taxon>
        <taxon>Uroviricota</taxon>
        <taxon>Caudoviricetes</taxon>
    </lineage>
</organism>
<accession>A0A8S5T2V3</accession>
<name>A0A8S5T2V3_9CAUD</name>
<protein>
    <submittedName>
        <fullName evidence="1">Uncharacterized protein</fullName>
    </submittedName>
</protein>
<proteinExistence type="predicted"/>
<evidence type="ECO:0000313" key="1">
    <source>
        <dbReference type="EMBL" id="DAF57692.1"/>
    </source>
</evidence>
<dbReference type="EMBL" id="BK032737">
    <property type="protein sequence ID" value="DAF57692.1"/>
    <property type="molecule type" value="Genomic_DNA"/>
</dbReference>
<sequence>MNNFLQETNSWKNFLQRLQAEMIIKLKSKSCRR</sequence>
<reference evidence="1" key="1">
    <citation type="journal article" date="2021" name="Proc. Natl. Acad. Sci. U.S.A.">
        <title>A Catalog of Tens of Thousands of Viruses from Human Metagenomes Reveals Hidden Associations with Chronic Diseases.</title>
        <authorList>
            <person name="Tisza M.J."/>
            <person name="Buck C.B."/>
        </authorList>
    </citation>
    <scope>NUCLEOTIDE SEQUENCE</scope>
    <source>
        <strain evidence="1">CtedO8</strain>
    </source>
</reference>